<evidence type="ECO:0000313" key="1">
    <source>
        <dbReference type="EMBL" id="MVM35706.1"/>
    </source>
</evidence>
<dbReference type="EMBL" id="WPIN01000026">
    <property type="protein sequence ID" value="MVM35706.1"/>
    <property type="molecule type" value="Genomic_DNA"/>
</dbReference>
<protein>
    <submittedName>
        <fullName evidence="2">T9SS type A sorting domain-containing protein</fullName>
    </submittedName>
</protein>
<reference evidence="2 3" key="1">
    <citation type="submission" date="2019-12" db="EMBL/GenBank/DDBJ databases">
        <title>Spirosoma sp. HMF4905 genome sequencing and assembly.</title>
        <authorList>
            <person name="Kang H."/>
            <person name="Cha I."/>
            <person name="Kim H."/>
            <person name="Joh K."/>
        </authorList>
    </citation>
    <scope>NUCLEOTIDE SEQUENCE [LARGE SCALE GENOMIC DNA]</scope>
    <source>
        <strain evidence="2 3">HMF4905</strain>
    </source>
</reference>
<organism evidence="2 3">
    <name type="scientific">Spirosoma arboris</name>
    <dbReference type="NCBI Taxonomy" id="2682092"/>
    <lineage>
        <taxon>Bacteria</taxon>
        <taxon>Pseudomonadati</taxon>
        <taxon>Bacteroidota</taxon>
        <taxon>Cytophagia</taxon>
        <taxon>Cytophagales</taxon>
        <taxon>Cytophagaceae</taxon>
        <taxon>Spirosoma</taxon>
    </lineage>
</organism>
<gene>
    <name evidence="1" type="ORF">GO755_37170</name>
    <name evidence="2" type="ORF">GO755_38380</name>
</gene>
<proteinExistence type="predicted"/>
<comment type="caution">
    <text evidence="2">The sequence shown here is derived from an EMBL/GenBank/DDBJ whole genome shotgun (WGS) entry which is preliminary data.</text>
</comment>
<dbReference type="InterPro" id="IPR026444">
    <property type="entry name" value="Secre_tail"/>
</dbReference>
<name>A0A7K1SQ59_9BACT</name>
<sequence>GKATVFPAVSVVLREGAYGVYPNPVVNDQQFRLSLDEPETALVNFYGVDGRSMPVQKLGVESGNLLLKVTGKLSSGVYILTVDERGQTRKHRLVVE</sequence>
<dbReference type="RefSeq" id="WP_157590510.1">
    <property type="nucleotide sequence ID" value="NZ_WPIN01000026.1"/>
</dbReference>
<evidence type="ECO:0000313" key="3">
    <source>
        <dbReference type="Proteomes" id="UP000436006"/>
    </source>
</evidence>
<dbReference type="Proteomes" id="UP000436006">
    <property type="component" value="Unassembled WGS sequence"/>
</dbReference>
<dbReference type="AlphaFoldDB" id="A0A7K1SQ59"/>
<accession>A0A7K1SQ59</accession>
<dbReference type="EMBL" id="WPIN01000028">
    <property type="protein sequence ID" value="MVM35944.1"/>
    <property type="molecule type" value="Genomic_DNA"/>
</dbReference>
<feature type="non-terminal residue" evidence="2">
    <location>
        <position position="1"/>
    </location>
</feature>
<keyword evidence="3" id="KW-1185">Reference proteome</keyword>
<evidence type="ECO:0000313" key="2">
    <source>
        <dbReference type="EMBL" id="MVM35944.1"/>
    </source>
</evidence>
<dbReference type="NCBIfam" id="TIGR04183">
    <property type="entry name" value="Por_Secre_tail"/>
    <property type="match status" value="1"/>
</dbReference>